<keyword evidence="4" id="KW-1185">Reference proteome</keyword>
<dbReference type="HOGENOM" id="CLU_1391834_0_0_1"/>
<feature type="chain" id="PRO_5004581143" evidence="2">
    <location>
        <begin position="21"/>
        <end position="211"/>
    </location>
</feature>
<accession>T1K869</accession>
<reference evidence="3" key="2">
    <citation type="submission" date="2015-06" db="UniProtKB">
        <authorList>
            <consortium name="EnsemblMetazoa"/>
        </authorList>
    </citation>
    <scope>IDENTIFICATION</scope>
</reference>
<name>T1K869_TETUR</name>
<reference evidence="4" key="1">
    <citation type="submission" date="2011-08" db="EMBL/GenBank/DDBJ databases">
        <authorList>
            <person name="Rombauts S."/>
        </authorList>
    </citation>
    <scope>NUCLEOTIDE SEQUENCE</scope>
    <source>
        <strain evidence="4">London</strain>
    </source>
</reference>
<proteinExistence type="predicted"/>
<dbReference type="EnsemblMetazoa" id="tetur07g00250.1">
    <property type="protein sequence ID" value="tetur07g00250.1"/>
    <property type="gene ID" value="tetur07g00250"/>
</dbReference>
<sequence>MSNYNFSICLLAITIGLAVAAVSIPTAPVVRQSRPILQPPPQQVARVKPQTVQGAVRPPNNQFKPQQPQPQPQFPQMKPPTTQSEDDESESPEEILNVYFDFIKNNDENNCLMRLICQIGYNRTAFGNFGEQISSFFTEIESNTGAAAQYRTAFQTHLTEPNVAKCTEKYPSCQYETNDMIEVGNDLMNRNLTNIQLDDVKKGPAWIAQSN</sequence>
<protein>
    <submittedName>
        <fullName evidence="3">Uncharacterized protein</fullName>
    </submittedName>
</protein>
<dbReference type="EMBL" id="CAEY01001871">
    <property type="status" value="NOT_ANNOTATED_CDS"/>
    <property type="molecule type" value="Genomic_DNA"/>
</dbReference>
<dbReference type="OMA" id="QYRTAFQ"/>
<gene>
    <name evidence="3" type="primary">107361840</name>
</gene>
<dbReference type="InterPro" id="IPR006631">
    <property type="entry name" value="DM4_12"/>
</dbReference>
<evidence type="ECO:0000313" key="4">
    <source>
        <dbReference type="Proteomes" id="UP000015104"/>
    </source>
</evidence>
<feature type="region of interest" description="Disordered" evidence="1">
    <location>
        <begin position="48"/>
        <end position="91"/>
    </location>
</feature>
<evidence type="ECO:0000256" key="2">
    <source>
        <dbReference type="SAM" id="SignalP"/>
    </source>
</evidence>
<organism evidence="3 4">
    <name type="scientific">Tetranychus urticae</name>
    <name type="common">Two-spotted spider mite</name>
    <dbReference type="NCBI Taxonomy" id="32264"/>
    <lineage>
        <taxon>Eukaryota</taxon>
        <taxon>Metazoa</taxon>
        <taxon>Ecdysozoa</taxon>
        <taxon>Arthropoda</taxon>
        <taxon>Chelicerata</taxon>
        <taxon>Arachnida</taxon>
        <taxon>Acari</taxon>
        <taxon>Acariformes</taxon>
        <taxon>Trombidiformes</taxon>
        <taxon>Prostigmata</taxon>
        <taxon>Eleutherengona</taxon>
        <taxon>Raphignathae</taxon>
        <taxon>Tetranychoidea</taxon>
        <taxon>Tetranychidae</taxon>
        <taxon>Tetranychus</taxon>
    </lineage>
</organism>
<dbReference type="AlphaFoldDB" id="T1K869"/>
<dbReference type="OrthoDB" id="6515391at2759"/>
<dbReference type="Pfam" id="PF07841">
    <property type="entry name" value="DM4_12"/>
    <property type="match status" value="1"/>
</dbReference>
<evidence type="ECO:0000256" key="1">
    <source>
        <dbReference type="SAM" id="MobiDB-lite"/>
    </source>
</evidence>
<evidence type="ECO:0000313" key="3">
    <source>
        <dbReference type="EnsemblMetazoa" id="tetur07g00250.1"/>
    </source>
</evidence>
<feature type="compositionally biased region" description="Low complexity" evidence="1">
    <location>
        <begin position="74"/>
        <end position="83"/>
    </location>
</feature>
<keyword evidence="2" id="KW-0732">Signal</keyword>
<dbReference type="KEGG" id="tut:107361840"/>
<feature type="signal peptide" evidence="2">
    <location>
        <begin position="1"/>
        <end position="20"/>
    </location>
</feature>
<dbReference type="Proteomes" id="UP000015104">
    <property type="component" value="Unassembled WGS sequence"/>
</dbReference>